<dbReference type="Gene3D" id="3.10.20.90">
    <property type="entry name" value="Phosphatidylinositol 3-kinase Catalytic Subunit, Chain A, domain 1"/>
    <property type="match status" value="1"/>
</dbReference>
<feature type="compositionally biased region" description="Basic and acidic residues" evidence="1">
    <location>
        <begin position="475"/>
        <end position="484"/>
    </location>
</feature>
<dbReference type="InterPro" id="IPR011049">
    <property type="entry name" value="Serralysin-like_metalloprot_C"/>
</dbReference>
<dbReference type="SUPFAM" id="SSF51120">
    <property type="entry name" value="beta-Roll"/>
    <property type="match status" value="1"/>
</dbReference>
<feature type="region of interest" description="Disordered" evidence="1">
    <location>
        <begin position="455"/>
        <end position="496"/>
    </location>
</feature>
<keyword evidence="2" id="KW-0812">Transmembrane</keyword>
<organism evidence="3 4">
    <name type="scientific">Caerostris extrusa</name>
    <name type="common">Bark spider</name>
    <name type="synonym">Caerostris bankana</name>
    <dbReference type="NCBI Taxonomy" id="172846"/>
    <lineage>
        <taxon>Eukaryota</taxon>
        <taxon>Metazoa</taxon>
        <taxon>Ecdysozoa</taxon>
        <taxon>Arthropoda</taxon>
        <taxon>Chelicerata</taxon>
        <taxon>Arachnida</taxon>
        <taxon>Araneae</taxon>
        <taxon>Araneomorphae</taxon>
        <taxon>Entelegynae</taxon>
        <taxon>Araneoidea</taxon>
        <taxon>Araneidae</taxon>
        <taxon>Caerostris</taxon>
    </lineage>
</organism>
<dbReference type="EMBL" id="BPLR01004652">
    <property type="protein sequence ID" value="GIX96467.1"/>
    <property type="molecule type" value="Genomic_DNA"/>
</dbReference>
<gene>
    <name evidence="3" type="ORF">CEXT_595171</name>
</gene>
<name>A0AAV4PGH2_CAEEX</name>
<sequence length="1307" mass="141535">MFAKGLQHSKESVFLSLRLPGSLSRVFFFFFFFFTKAYLELPQEKKRKKEKKRRGRGIHGWLTPFRQKNYFLEEGSWHTREERNFSFLISPEKKTRREKIFAVLKRRANLIGNSVFVFYDYDVVDLLYADHLLMDDYTLIDVAYIYLWKRTGPMEFLYTFTYHEPFENSFVEPPVVMETEKIGLTNGFVDEPDTIAVAVVSDENISVDEPVAEENAMSVSDSNEVVNGHDSDEAVGDSDSIIDVVNDNETIATVNGNDVIEAVNGHETIATVKDSEKVATVNGNETIATVNGNETIATVNGNETIATVNGNETIATVNGNETIAIVNGNERIEVVDEDSESIDVVNVDEKIEAVNGNDMIATVNGNDKIEAVNGNEKIATVNGNNRIEAVNGNESEESMAVCESNNNVVVSESNAVVTVSESNRTINGTQSNDTPVVDAIDESNRSEVPAVASSVVEETNSRHHELSIASSSSKVPDDTSKMEIDEVSSSTSSPTMNTFHSSYTPIMKVDATYTLQNILSPTNGIKLKLIHCPDAKRSSKKSGGRKSSRTRYKSTPVQRFPRLAPYPPPPSTPTVCLPTTNISPLPQITMSNLVPSVMTTLSPNIVTALVSTTANTMCDVTKNSTMLPTAAFLSQSPLCTHTSHSFAAVPNFIPVSTAAMNSILPNVSGTGMTLKSILPQPTVVGSPTPSSTVIQQSIAEKTTKSITAQQTYTMPCVTISVSVPTSSVSKESTHISTPVIYPSMPVFTTDAKQPKPVVSPIAAAIAPKVDSASLLKVALTEEHVSGSKAPPKDNGIQSSPIKQSLFCDALTPEKKTSTAFEMSVKNSISAEFSDNDDLGCQSDLVVDEQKMDSSDNEDDTDVALRKKITAIAEKEDEADATDDTEADSGRASDISSQARSSCDDDIGSPMNTMSVSESATSTSAPRLPTFSFAVSTAASTPATTAHPDTRSIITSHSNTVISNTSRNVKSNNINHVINNILRNHEKKDTIGALDLSSYAKKPAEVVFRPKPVANPVLDIKHRQQTYLPAPNTNKQHTACVPAPKHPTSSPILMHGLTAHRNTLMSTQISPAPPRKSPHLPIPPIYGGSMFPSQSSDMSPPSCMPAARSAPTYANHPLSPPAPSAHQGMPASVPMLSSMLPCINRSMANSFPLRSATPLPSAMPARSNPSSIAHVTEGKPYYTKGTNRAPRTMVSPTTNSLIMPTTNSLIMPTTNSLIMPTTNSLMMPTTNSLMMPTTNSLMMPYPITSAIYKSNHPTIPSYNKRSNSYKNAYNGKYAVINQSDPNGYQNKMLVRNLDARPNSNQQLH</sequence>
<feature type="region of interest" description="Disordered" evidence="1">
    <location>
        <begin position="1159"/>
        <end position="1197"/>
    </location>
</feature>
<feature type="region of interest" description="Disordered" evidence="1">
    <location>
        <begin position="874"/>
        <end position="924"/>
    </location>
</feature>
<accession>A0AAV4PGH2</accession>
<feature type="compositionally biased region" description="Polar residues" evidence="1">
    <location>
        <begin position="909"/>
        <end position="924"/>
    </location>
</feature>
<keyword evidence="2" id="KW-1133">Transmembrane helix</keyword>
<reference evidence="3 4" key="1">
    <citation type="submission" date="2021-06" db="EMBL/GenBank/DDBJ databases">
        <title>Caerostris extrusa draft genome.</title>
        <authorList>
            <person name="Kono N."/>
            <person name="Arakawa K."/>
        </authorList>
    </citation>
    <scope>NUCLEOTIDE SEQUENCE [LARGE SCALE GENOMIC DNA]</scope>
</reference>
<evidence type="ECO:0000313" key="3">
    <source>
        <dbReference type="EMBL" id="GIX96467.1"/>
    </source>
</evidence>
<comment type="caution">
    <text evidence="3">The sequence shown here is derived from an EMBL/GenBank/DDBJ whole genome shotgun (WGS) entry which is preliminary data.</text>
</comment>
<feature type="compositionally biased region" description="Basic residues" evidence="1">
    <location>
        <begin position="538"/>
        <end position="552"/>
    </location>
</feature>
<keyword evidence="4" id="KW-1185">Reference proteome</keyword>
<protein>
    <submittedName>
        <fullName evidence="3">Uncharacterized protein</fullName>
    </submittedName>
</protein>
<feature type="region of interest" description="Disordered" evidence="1">
    <location>
        <begin position="531"/>
        <end position="554"/>
    </location>
</feature>
<feature type="transmembrane region" description="Helical" evidence="2">
    <location>
        <begin position="22"/>
        <end position="39"/>
    </location>
</feature>
<evidence type="ECO:0000256" key="2">
    <source>
        <dbReference type="SAM" id="Phobius"/>
    </source>
</evidence>
<keyword evidence="2" id="KW-0472">Membrane</keyword>
<proteinExistence type="predicted"/>
<dbReference type="Proteomes" id="UP001054945">
    <property type="component" value="Unassembled WGS sequence"/>
</dbReference>
<feature type="compositionally biased region" description="Acidic residues" evidence="1">
    <location>
        <begin position="874"/>
        <end position="886"/>
    </location>
</feature>
<evidence type="ECO:0000313" key="4">
    <source>
        <dbReference type="Proteomes" id="UP001054945"/>
    </source>
</evidence>
<evidence type="ECO:0000256" key="1">
    <source>
        <dbReference type="SAM" id="MobiDB-lite"/>
    </source>
</evidence>
<feature type="compositionally biased region" description="Polar residues" evidence="1">
    <location>
        <begin position="487"/>
        <end position="496"/>
    </location>
</feature>